<reference evidence="1 2" key="1">
    <citation type="journal article" date="2018" name="Front. Plant Sci.">
        <title>Red Clover (Trifolium pratense) and Zigzag Clover (T. medium) - A Picture of Genomic Similarities and Differences.</title>
        <authorList>
            <person name="Dluhosova J."/>
            <person name="Istvanek J."/>
            <person name="Nedelnik J."/>
            <person name="Repkova J."/>
        </authorList>
    </citation>
    <scope>NUCLEOTIDE SEQUENCE [LARGE SCALE GENOMIC DNA]</scope>
    <source>
        <strain evidence="2">cv. 10/8</strain>
        <tissue evidence="1">Leaf</tissue>
    </source>
</reference>
<evidence type="ECO:0000313" key="1">
    <source>
        <dbReference type="EMBL" id="MCI83401.1"/>
    </source>
</evidence>
<proteinExistence type="predicted"/>
<organism evidence="1 2">
    <name type="scientific">Trifolium medium</name>
    <dbReference type="NCBI Taxonomy" id="97028"/>
    <lineage>
        <taxon>Eukaryota</taxon>
        <taxon>Viridiplantae</taxon>
        <taxon>Streptophyta</taxon>
        <taxon>Embryophyta</taxon>
        <taxon>Tracheophyta</taxon>
        <taxon>Spermatophyta</taxon>
        <taxon>Magnoliopsida</taxon>
        <taxon>eudicotyledons</taxon>
        <taxon>Gunneridae</taxon>
        <taxon>Pentapetalae</taxon>
        <taxon>rosids</taxon>
        <taxon>fabids</taxon>
        <taxon>Fabales</taxon>
        <taxon>Fabaceae</taxon>
        <taxon>Papilionoideae</taxon>
        <taxon>50 kb inversion clade</taxon>
        <taxon>NPAAA clade</taxon>
        <taxon>Hologalegina</taxon>
        <taxon>IRL clade</taxon>
        <taxon>Trifolieae</taxon>
        <taxon>Trifolium</taxon>
    </lineage>
</organism>
<keyword evidence="2" id="KW-1185">Reference proteome</keyword>
<feature type="non-terminal residue" evidence="1">
    <location>
        <position position="31"/>
    </location>
</feature>
<dbReference type="Proteomes" id="UP000265520">
    <property type="component" value="Unassembled WGS sequence"/>
</dbReference>
<dbReference type="EMBL" id="LXQA011066164">
    <property type="protein sequence ID" value="MCI83401.1"/>
    <property type="molecule type" value="Genomic_DNA"/>
</dbReference>
<protein>
    <submittedName>
        <fullName evidence="1">Uncharacterized protein</fullName>
    </submittedName>
</protein>
<comment type="caution">
    <text evidence="1">The sequence shown here is derived from an EMBL/GenBank/DDBJ whole genome shotgun (WGS) entry which is preliminary data.</text>
</comment>
<accession>A0A392V8Z6</accession>
<evidence type="ECO:0000313" key="2">
    <source>
        <dbReference type="Proteomes" id="UP000265520"/>
    </source>
</evidence>
<name>A0A392V8Z6_9FABA</name>
<dbReference type="AlphaFoldDB" id="A0A392V8Z6"/>
<sequence>MKRSLFLKMEKKWDAFSPEHERNLVSAATRP</sequence>